<dbReference type="Gene3D" id="2.60.40.10">
    <property type="entry name" value="Immunoglobulins"/>
    <property type="match status" value="5"/>
</dbReference>
<organism evidence="5 6">
    <name type="scientific">Pythium oligandrum</name>
    <name type="common">Mycoparasitic fungus</name>
    <dbReference type="NCBI Taxonomy" id="41045"/>
    <lineage>
        <taxon>Eukaryota</taxon>
        <taxon>Sar</taxon>
        <taxon>Stramenopiles</taxon>
        <taxon>Oomycota</taxon>
        <taxon>Peronosporomycetes</taxon>
        <taxon>Pythiales</taxon>
        <taxon>Pythiaceae</taxon>
        <taxon>Pythium</taxon>
    </lineage>
</organism>
<feature type="compositionally biased region" description="Polar residues" evidence="3">
    <location>
        <begin position="367"/>
        <end position="383"/>
    </location>
</feature>
<gene>
    <name evidence="5" type="ORF">Poli38472_003742</name>
</gene>
<feature type="domain" description="Fibronectin type-III" evidence="4">
    <location>
        <begin position="585"/>
        <end position="673"/>
    </location>
</feature>
<feature type="domain" description="Fibronectin type-III" evidence="4">
    <location>
        <begin position="689"/>
        <end position="814"/>
    </location>
</feature>
<dbReference type="PANTHER" id="PTHR13817">
    <property type="entry name" value="TITIN"/>
    <property type="match status" value="1"/>
</dbReference>
<dbReference type="InterPro" id="IPR015943">
    <property type="entry name" value="WD40/YVTN_repeat-like_dom_sf"/>
</dbReference>
<dbReference type="PANTHER" id="PTHR13817:SF73">
    <property type="entry name" value="FIBRONECTIN TYPE-III DOMAIN-CONTAINING PROTEIN"/>
    <property type="match status" value="1"/>
</dbReference>
<comment type="caution">
    <text evidence="5">The sequence shown here is derived from an EMBL/GenBank/DDBJ whole genome shotgun (WGS) entry which is preliminary data.</text>
</comment>
<dbReference type="SUPFAM" id="SSF50978">
    <property type="entry name" value="WD40 repeat-like"/>
    <property type="match status" value="1"/>
</dbReference>
<protein>
    <recommendedName>
        <fullName evidence="4">Fibronectin type-III domain-containing protein</fullName>
    </recommendedName>
</protein>
<dbReference type="PROSITE" id="PS00678">
    <property type="entry name" value="WD_REPEATS_1"/>
    <property type="match status" value="1"/>
</dbReference>
<dbReference type="InterPro" id="IPR050964">
    <property type="entry name" value="Striated_Muscle_Regulatory"/>
</dbReference>
<dbReference type="SMART" id="SM00320">
    <property type="entry name" value="WD40"/>
    <property type="match status" value="5"/>
</dbReference>
<dbReference type="OrthoDB" id="504170at2759"/>
<proteinExistence type="predicted"/>
<evidence type="ECO:0000256" key="3">
    <source>
        <dbReference type="SAM" id="MobiDB-lite"/>
    </source>
</evidence>
<keyword evidence="6" id="KW-1185">Reference proteome</keyword>
<feature type="region of interest" description="Disordered" evidence="3">
    <location>
        <begin position="1"/>
        <end position="26"/>
    </location>
</feature>
<dbReference type="SMART" id="SM00060">
    <property type="entry name" value="FN3"/>
    <property type="match status" value="5"/>
</dbReference>
<evidence type="ECO:0000313" key="6">
    <source>
        <dbReference type="Proteomes" id="UP000794436"/>
    </source>
</evidence>
<dbReference type="InterPro" id="IPR003961">
    <property type="entry name" value="FN3_dom"/>
</dbReference>
<dbReference type="InterPro" id="IPR013783">
    <property type="entry name" value="Ig-like_fold"/>
</dbReference>
<dbReference type="InterPro" id="IPR019775">
    <property type="entry name" value="WD40_repeat_CS"/>
</dbReference>
<dbReference type="EMBL" id="SPLM01000036">
    <property type="protein sequence ID" value="TMW65977.1"/>
    <property type="molecule type" value="Genomic_DNA"/>
</dbReference>
<reference evidence="5" key="1">
    <citation type="submission" date="2019-03" db="EMBL/GenBank/DDBJ databases">
        <title>Long read genome sequence of the mycoparasitic Pythium oligandrum ATCC 38472 isolated from sugarbeet rhizosphere.</title>
        <authorList>
            <person name="Gaulin E."/>
        </authorList>
    </citation>
    <scope>NUCLEOTIDE SEQUENCE</scope>
    <source>
        <strain evidence="5">ATCC 38472_TT</strain>
    </source>
</reference>
<keyword evidence="2" id="KW-0677">Repeat</keyword>
<feature type="domain" description="Fibronectin type-III" evidence="4">
    <location>
        <begin position="935"/>
        <end position="1032"/>
    </location>
</feature>
<dbReference type="Pfam" id="PF00041">
    <property type="entry name" value="fn3"/>
    <property type="match status" value="4"/>
</dbReference>
<feature type="compositionally biased region" description="Basic residues" evidence="3">
    <location>
        <begin position="758"/>
        <end position="772"/>
    </location>
</feature>
<evidence type="ECO:0000256" key="2">
    <source>
        <dbReference type="ARBA" id="ARBA00022737"/>
    </source>
</evidence>
<dbReference type="PRINTS" id="PR00014">
    <property type="entry name" value="FNTYPEIII"/>
</dbReference>
<accession>A0A8K1CLZ9</accession>
<dbReference type="InterPro" id="IPR036116">
    <property type="entry name" value="FN3_sf"/>
</dbReference>
<dbReference type="SUPFAM" id="SSF49265">
    <property type="entry name" value="Fibronectin type III"/>
    <property type="match status" value="3"/>
</dbReference>
<feature type="region of interest" description="Disordered" evidence="3">
    <location>
        <begin position="367"/>
        <end position="386"/>
    </location>
</feature>
<feature type="domain" description="Fibronectin type-III" evidence="4">
    <location>
        <begin position="830"/>
        <end position="916"/>
    </location>
</feature>
<evidence type="ECO:0000256" key="1">
    <source>
        <dbReference type="ARBA" id="ARBA00022574"/>
    </source>
</evidence>
<feature type="compositionally biased region" description="Basic and acidic residues" evidence="3">
    <location>
        <begin position="9"/>
        <end position="26"/>
    </location>
</feature>
<dbReference type="Pfam" id="PF00400">
    <property type="entry name" value="WD40"/>
    <property type="match status" value="5"/>
</dbReference>
<evidence type="ECO:0000313" key="5">
    <source>
        <dbReference type="EMBL" id="TMW65977.1"/>
    </source>
</evidence>
<dbReference type="CDD" id="cd00063">
    <property type="entry name" value="FN3"/>
    <property type="match status" value="4"/>
</dbReference>
<dbReference type="Proteomes" id="UP000794436">
    <property type="component" value="Unassembled WGS sequence"/>
</dbReference>
<dbReference type="InterPro" id="IPR036322">
    <property type="entry name" value="WD40_repeat_dom_sf"/>
</dbReference>
<sequence length="1199" mass="134083">MGKAARRRHAEEQQKQYFDIHGDARSSEDKAKAREMLDALQKKLTDDALREDGFYFVDGQYTDARRPRFTPGMKTQSYVGHTRRITDSAVVTLSNDLPLPDGTSPAAVVVTISLWDLKHGELLSSLDISELFPQSICGDARLLRADTEAQALAIAYATHQRPYVHFFDMSTRTLTPEASTQDTAAVCCVDVGHQQQIAALALSHSGKVLATGSFDSSCLLWQVGDVNQEHPALTMLCCLPVAANGVSTCVFSHDDQVLTTGGDDCVLKLWDLADIEADTSLHDRRTRWEEAIPFALSISETLERFVFDDRLPMLHLNSDWQYESHRQCLERTKTLKIPQKSANDEEDGRKDHPEVATIDAIRANQAQVDQENVTETKSSTSEPVSEIERLRREYEKMEHFDFEKLLNPATPVVNSEDGTIIQAIQWQGSSDNAKRRLLRVFERKHANGYFTAHTSRLTDCAVAKDANLVVTVSLDKKIIVWSFNEGHALQITRDAHDTPILCCAMTEPVTMSSDLELLVATGGKDNCVKVWNAVGTKQPALNCVYKLMGHFDAITSLSFDATGIFLVSTGDDTLAHCWRVRPAHPEPPNKPIVTKIDRFTITIQWREPLANGSAIGEYVIQTTQLTSFYGEEDLKLIPDLHVAVKYKTFNVSGLQPGIQYQLRVSAVNGVGHSPWSEATDAVETLAFTPSKIPRAVQTSNVGTTSLRLTWASPAANGAPITHYIVRCLPENALFVPLHEPRVSVETLEVLPPPEDPKKTRRHRREVKTKPKNHPQQVTNGLHKTDTLYAYKVDGLWPGEVYQFVVAAENRCGVGEFSRFSDYIKMESTAPDAPEKPVIIRVEKRRVEVVWIKPRCNGSEILQYTVQWTQVDDLEQRSTVELLTKSIMGTHYSIESLRPGRPLRVWVAASNLTNGKLSISPFSEPSDEIRTESDVPDTPEPPKLVEATAHSLVVELTLPCDNGEPIHTLRLVLFCEEVQFGVVTKRLVREWELAPSDCETSSDTGVLLHTIYELRAKMLYCVSFCAVNSIGQSVMSDPCIPASTKPPCVPATIEAAPTVTHIEPTRAHIAWGHPKHDGGASIVSFILQYSIDDGPFKHEIQLFHGHELMLEHLRPKATYVFHVTAVNSVGRGALSPPCSAFTTPSLVEFTIVTYFASRPLEEHAKARLIQRRYLLWQRQRRENELFIQQLTLVLKHWHLL</sequence>
<dbReference type="Gene3D" id="2.130.10.10">
    <property type="entry name" value="YVTN repeat-like/Quinoprotein amine dehydrogenase"/>
    <property type="match status" value="2"/>
</dbReference>
<feature type="region of interest" description="Disordered" evidence="3">
    <location>
        <begin position="749"/>
        <end position="779"/>
    </location>
</feature>
<dbReference type="InterPro" id="IPR001680">
    <property type="entry name" value="WD40_rpt"/>
</dbReference>
<dbReference type="AlphaFoldDB" id="A0A8K1CLZ9"/>
<evidence type="ECO:0000259" key="4">
    <source>
        <dbReference type="SMART" id="SM00060"/>
    </source>
</evidence>
<keyword evidence="1" id="KW-0853">WD repeat</keyword>
<feature type="domain" description="Fibronectin type-III" evidence="4">
    <location>
        <begin position="1049"/>
        <end position="1131"/>
    </location>
</feature>
<name>A0A8K1CLZ9_PYTOL</name>